<dbReference type="FunFam" id="3.20.20.80:FF:000013">
    <property type="entry name" value="lactase-phlorizin hydrolase"/>
    <property type="match status" value="1"/>
</dbReference>
<name>A0AAN7ZCU8_9COLE</name>
<sequence>MYSLFLILTTFLISPTLSSKIRKIPDDLMIGCATSAYQVEGAWNEDGKGENIWDRMTHSQPERVVDGSNADIACDSYHKIDEDVALIKNVGFQHYRFSISWPRILPYGFPIVINKKGIQYYNKLIDKLIDNGITPVVTIYHFDLPQILQDLGGWTNSLVSKWFEDYARVIFDAFGDRVKLWITINEPYTICEMGYGNGTYAPGIPSSGVGDYLCARNILLAHARVYHLYKNEFVTSQKGRIGLTIQCAWKEPGSNSSIDKNAAYRDSQFEWGLYTHPIYSKRGDFPEAVKKAVKLRSLAEGFAESRLPTLSSEEVAFIRGTYDFFGLNHYFTQYVINAQPSPIGLPSYDKDVSVVRYIDPNWTKGSKIFYMNVPWGLRKILKYIKQNYGDPEVFILENGVATVEQFNNYDAIKFYYDQLNALLDAVEIDKVKVKLYTMWSLMDNFEFVGGYTYKFGLYHVDFEDPNRNRTPKLSFHFFKDLLKSRVLQLDDRYVEH</sequence>
<dbReference type="EMBL" id="JAVRBK010000010">
    <property type="protein sequence ID" value="KAK5638882.1"/>
    <property type="molecule type" value="Genomic_DNA"/>
</dbReference>
<evidence type="ECO:0000256" key="3">
    <source>
        <dbReference type="ARBA" id="ARBA00012744"/>
    </source>
</evidence>
<proteinExistence type="inferred from homology"/>
<dbReference type="InterPro" id="IPR017853">
    <property type="entry name" value="GH"/>
</dbReference>
<dbReference type="InterPro" id="IPR001360">
    <property type="entry name" value="Glyco_hydro_1"/>
</dbReference>
<dbReference type="EC" id="3.2.1.21" evidence="3"/>
<reference evidence="10 11" key="1">
    <citation type="journal article" date="2024" name="Insects">
        <title>An Improved Chromosome-Level Genome Assembly of the Firefly Pyrocoelia pectoralis.</title>
        <authorList>
            <person name="Fu X."/>
            <person name="Meyer-Rochow V.B."/>
            <person name="Ballantyne L."/>
            <person name="Zhu X."/>
        </authorList>
    </citation>
    <scope>NUCLEOTIDE SEQUENCE [LARGE SCALE GENOMIC DNA]</scope>
    <source>
        <strain evidence="10">XCY_ONT2</strain>
    </source>
</reference>
<dbReference type="Pfam" id="PF00232">
    <property type="entry name" value="Glyco_hydro_1"/>
    <property type="match status" value="1"/>
</dbReference>
<evidence type="ECO:0000256" key="6">
    <source>
        <dbReference type="ARBA" id="ARBA00023295"/>
    </source>
</evidence>
<keyword evidence="6" id="KW-0326">Glycosidase</keyword>
<dbReference type="Proteomes" id="UP001329430">
    <property type="component" value="Chromosome 10"/>
</dbReference>
<evidence type="ECO:0000256" key="8">
    <source>
        <dbReference type="RuleBase" id="RU003690"/>
    </source>
</evidence>
<protein>
    <recommendedName>
        <fullName evidence="3">beta-glucosidase</fullName>
        <ecNumber evidence="3">3.2.1.21</ecNumber>
    </recommendedName>
</protein>
<evidence type="ECO:0000313" key="11">
    <source>
        <dbReference type="Proteomes" id="UP001329430"/>
    </source>
</evidence>
<evidence type="ECO:0000256" key="5">
    <source>
        <dbReference type="ARBA" id="ARBA00023180"/>
    </source>
</evidence>
<feature type="signal peptide" evidence="9">
    <location>
        <begin position="1"/>
        <end position="18"/>
    </location>
</feature>
<dbReference type="PANTHER" id="PTHR10353">
    <property type="entry name" value="GLYCOSYL HYDROLASE"/>
    <property type="match status" value="1"/>
</dbReference>
<evidence type="ECO:0000256" key="7">
    <source>
        <dbReference type="PROSITE-ProRule" id="PRU10055"/>
    </source>
</evidence>
<dbReference type="AlphaFoldDB" id="A0AAN7ZCU8"/>
<keyword evidence="4" id="KW-0378">Hydrolase</keyword>
<dbReference type="PROSITE" id="PS00572">
    <property type="entry name" value="GLYCOSYL_HYDROL_F1_1"/>
    <property type="match status" value="1"/>
</dbReference>
<keyword evidence="9" id="KW-0732">Signal</keyword>
<evidence type="ECO:0000256" key="9">
    <source>
        <dbReference type="SAM" id="SignalP"/>
    </source>
</evidence>
<dbReference type="GO" id="GO:0008422">
    <property type="term" value="F:beta-glucosidase activity"/>
    <property type="evidence" value="ECO:0007669"/>
    <property type="project" value="TreeGrafter"/>
</dbReference>
<evidence type="ECO:0000313" key="10">
    <source>
        <dbReference type="EMBL" id="KAK5638882.1"/>
    </source>
</evidence>
<accession>A0AAN7ZCU8</accession>
<dbReference type="Gene3D" id="3.20.20.80">
    <property type="entry name" value="Glycosidases"/>
    <property type="match status" value="1"/>
</dbReference>
<organism evidence="10 11">
    <name type="scientific">Pyrocoelia pectoralis</name>
    <dbReference type="NCBI Taxonomy" id="417401"/>
    <lineage>
        <taxon>Eukaryota</taxon>
        <taxon>Metazoa</taxon>
        <taxon>Ecdysozoa</taxon>
        <taxon>Arthropoda</taxon>
        <taxon>Hexapoda</taxon>
        <taxon>Insecta</taxon>
        <taxon>Pterygota</taxon>
        <taxon>Neoptera</taxon>
        <taxon>Endopterygota</taxon>
        <taxon>Coleoptera</taxon>
        <taxon>Polyphaga</taxon>
        <taxon>Elateriformia</taxon>
        <taxon>Elateroidea</taxon>
        <taxon>Lampyridae</taxon>
        <taxon>Lampyrinae</taxon>
        <taxon>Pyrocoelia</taxon>
    </lineage>
</organism>
<evidence type="ECO:0000256" key="1">
    <source>
        <dbReference type="ARBA" id="ARBA00010838"/>
    </source>
</evidence>
<keyword evidence="5" id="KW-0325">Glycoprotein</keyword>
<dbReference type="SUPFAM" id="SSF51445">
    <property type="entry name" value="(Trans)glycosidases"/>
    <property type="match status" value="1"/>
</dbReference>
<comment type="similarity">
    <text evidence="1 8">Belongs to the glycosyl hydrolase 1 family.</text>
</comment>
<evidence type="ECO:0000256" key="4">
    <source>
        <dbReference type="ARBA" id="ARBA00022801"/>
    </source>
</evidence>
<evidence type="ECO:0000256" key="2">
    <source>
        <dbReference type="ARBA" id="ARBA00011738"/>
    </source>
</evidence>
<comment type="caution">
    <text evidence="10">The sequence shown here is derived from an EMBL/GenBank/DDBJ whole genome shotgun (WGS) entry which is preliminary data.</text>
</comment>
<feature type="chain" id="PRO_5042987714" description="beta-glucosidase" evidence="9">
    <location>
        <begin position="19"/>
        <end position="496"/>
    </location>
</feature>
<feature type="active site" description="Nucleophile" evidence="7">
    <location>
        <position position="397"/>
    </location>
</feature>
<comment type="subunit">
    <text evidence="2">Homodimer.</text>
</comment>
<dbReference type="PANTHER" id="PTHR10353:SF36">
    <property type="entry name" value="LP05116P"/>
    <property type="match status" value="1"/>
</dbReference>
<keyword evidence="11" id="KW-1185">Reference proteome</keyword>
<dbReference type="GO" id="GO:0005975">
    <property type="term" value="P:carbohydrate metabolic process"/>
    <property type="evidence" value="ECO:0007669"/>
    <property type="project" value="InterPro"/>
</dbReference>
<dbReference type="InterPro" id="IPR018120">
    <property type="entry name" value="Glyco_hydro_1_AS"/>
</dbReference>
<gene>
    <name evidence="10" type="ORF">RI129_013177</name>
</gene>
<dbReference type="PRINTS" id="PR00131">
    <property type="entry name" value="GLHYDRLASE1"/>
</dbReference>